<dbReference type="Pfam" id="PF04696">
    <property type="entry name" value="Pinin_SDK_memA"/>
    <property type="match status" value="1"/>
</dbReference>
<dbReference type="InterPro" id="IPR039853">
    <property type="entry name" value="Pinin"/>
</dbReference>
<evidence type="ECO:0000256" key="1">
    <source>
        <dbReference type="ARBA" id="ARBA00004123"/>
    </source>
</evidence>
<accession>A0ABR0K7I8</accession>
<feature type="compositionally biased region" description="Acidic residues" evidence="8">
    <location>
        <begin position="333"/>
        <end position="343"/>
    </location>
</feature>
<feature type="domain" description="Pinin/SDK/MemA protein" evidence="9">
    <location>
        <begin position="98"/>
        <end position="214"/>
    </location>
</feature>
<gene>
    <name evidence="10" type="ORF">LTR24_005969</name>
</gene>
<evidence type="ECO:0000256" key="3">
    <source>
        <dbReference type="ARBA" id="ARBA00022664"/>
    </source>
</evidence>
<feature type="compositionally biased region" description="Basic and acidic residues" evidence="8">
    <location>
        <begin position="245"/>
        <end position="259"/>
    </location>
</feature>
<keyword evidence="6" id="KW-0508">mRNA splicing</keyword>
<evidence type="ECO:0000313" key="11">
    <source>
        <dbReference type="Proteomes" id="UP001345013"/>
    </source>
</evidence>
<evidence type="ECO:0000256" key="2">
    <source>
        <dbReference type="ARBA" id="ARBA00010386"/>
    </source>
</evidence>
<comment type="caution">
    <text evidence="10">The sequence shown here is derived from an EMBL/GenBank/DDBJ whole genome shotgun (WGS) entry which is preliminary data.</text>
</comment>
<dbReference type="EMBL" id="JAVRRG010000072">
    <property type="protein sequence ID" value="KAK5089700.1"/>
    <property type="molecule type" value="Genomic_DNA"/>
</dbReference>
<keyword evidence="11" id="KW-1185">Reference proteome</keyword>
<organism evidence="10 11">
    <name type="scientific">Lithohypha guttulata</name>
    <dbReference type="NCBI Taxonomy" id="1690604"/>
    <lineage>
        <taxon>Eukaryota</taxon>
        <taxon>Fungi</taxon>
        <taxon>Dikarya</taxon>
        <taxon>Ascomycota</taxon>
        <taxon>Pezizomycotina</taxon>
        <taxon>Eurotiomycetes</taxon>
        <taxon>Chaetothyriomycetidae</taxon>
        <taxon>Chaetothyriales</taxon>
        <taxon>Trichomeriaceae</taxon>
        <taxon>Lithohypha</taxon>
    </lineage>
</organism>
<reference evidence="10 11" key="1">
    <citation type="submission" date="2023-08" db="EMBL/GenBank/DDBJ databases">
        <title>Black Yeasts Isolated from many extreme environments.</title>
        <authorList>
            <person name="Coleine C."/>
            <person name="Stajich J.E."/>
            <person name="Selbmann L."/>
        </authorList>
    </citation>
    <scope>NUCLEOTIDE SEQUENCE [LARGE SCALE GENOMIC DNA]</scope>
    <source>
        <strain evidence="10 11">CCFEE 5885</strain>
    </source>
</reference>
<evidence type="ECO:0000256" key="4">
    <source>
        <dbReference type="ARBA" id="ARBA00023015"/>
    </source>
</evidence>
<dbReference type="PANTHER" id="PTHR12707:SF0">
    <property type="entry name" value="PININ"/>
    <property type="match status" value="1"/>
</dbReference>
<evidence type="ECO:0000313" key="10">
    <source>
        <dbReference type="EMBL" id="KAK5089700.1"/>
    </source>
</evidence>
<keyword evidence="4" id="KW-0805">Transcription regulation</keyword>
<proteinExistence type="inferred from homology"/>
<keyword evidence="3" id="KW-0507">mRNA processing</keyword>
<feature type="compositionally biased region" description="Basic and acidic residues" evidence="8">
    <location>
        <begin position="31"/>
        <end position="44"/>
    </location>
</feature>
<evidence type="ECO:0000259" key="9">
    <source>
        <dbReference type="Pfam" id="PF04696"/>
    </source>
</evidence>
<feature type="compositionally biased region" description="Low complexity" evidence="8">
    <location>
        <begin position="106"/>
        <end position="117"/>
    </location>
</feature>
<evidence type="ECO:0000256" key="8">
    <source>
        <dbReference type="SAM" id="MobiDB-lite"/>
    </source>
</evidence>
<feature type="region of interest" description="Disordered" evidence="8">
    <location>
        <begin position="225"/>
        <end position="343"/>
    </location>
</feature>
<sequence length="343" mass="39004">MIPSAVVIPQPEEPGSRNGSASPTLKRKLSHPLDHDRKRPRIDDSADTDCLNYDEVKHSPSSKQSTQSRTQPRSATTTTSSTPRRSSTLDTGTGAAVEEKKRSRRLFGGLLGVVSGSTARSNPAHRKRDEIESRARERLRKENEEADTERRRRRTEIEASRKRERIRWDEEGRKVRWRNMRSMAGVLRTRCEPRLYYRPWEFRAEEEEVIERQKREVEELIRREGGLAEGFGEAVHTVLDAQTDQDERSKENGEEKAEDQALEPSPGPEQAHANGHLQEKGDDAKQDNEQQSRTDNDAVGTQDSRPDSKAEPSTATNGPEDNPRDEDHHDGELVEGQEDDVIY</sequence>
<feature type="compositionally biased region" description="Basic and acidic residues" evidence="8">
    <location>
        <begin position="321"/>
        <end position="332"/>
    </location>
</feature>
<comment type="subcellular location">
    <subcellularLocation>
        <location evidence="1">Nucleus</location>
    </subcellularLocation>
</comment>
<evidence type="ECO:0000256" key="7">
    <source>
        <dbReference type="ARBA" id="ARBA00023242"/>
    </source>
</evidence>
<dbReference type="PANTHER" id="PTHR12707">
    <property type="entry name" value="PINN"/>
    <property type="match status" value="1"/>
</dbReference>
<name>A0ABR0K7I8_9EURO</name>
<evidence type="ECO:0000256" key="6">
    <source>
        <dbReference type="ARBA" id="ARBA00023187"/>
    </source>
</evidence>
<feature type="compositionally biased region" description="Basic and acidic residues" evidence="8">
    <location>
        <begin position="277"/>
        <end position="296"/>
    </location>
</feature>
<evidence type="ECO:0000256" key="5">
    <source>
        <dbReference type="ARBA" id="ARBA00023163"/>
    </source>
</evidence>
<keyword evidence="5" id="KW-0804">Transcription</keyword>
<protein>
    <recommendedName>
        <fullName evidence="9">Pinin/SDK/MemA protein domain-containing protein</fullName>
    </recommendedName>
</protein>
<keyword evidence="7" id="KW-0539">Nucleus</keyword>
<comment type="similarity">
    <text evidence="2">Belongs to the pinin family.</text>
</comment>
<dbReference type="InterPro" id="IPR006786">
    <property type="entry name" value="Pinin_SDK_MemA"/>
</dbReference>
<feature type="compositionally biased region" description="Low complexity" evidence="8">
    <location>
        <begin position="59"/>
        <end position="88"/>
    </location>
</feature>
<feature type="region of interest" description="Disordered" evidence="8">
    <location>
        <begin position="1"/>
        <end position="162"/>
    </location>
</feature>
<feature type="compositionally biased region" description="Basic and acidic residues" evidence="8">
    <location>
        <begin position="127"/>
        <end position="143"/>
    </location>
</feature>
<dbReference type="Proteomes" id="UP001345013">
    <property type="component" value="Unassembled WGS sequence"/>
</dbReference>